<feature type="region of interest" description="Disordered" evidence="3">
    <location>
        <begin position="391"/>
        <end position="442"/>
    </location>
</feature>
<dbReference type="EMBL" id="JABFUD020000002">
    <property type="protein sequence ID" value="KAI5083758.1"/>
    <property type="molecule type" value="Genomic_DNA"/>
</dbReference>
<dbReference type="InterPro" id="IPR008862">
    <property type="entry name" value="Tcp11"/>
</dbReference>
<name>A0A9D4VCJ9_ADICA</name>
<comment type="caution">
    <text evidence="5">The sequence shown here is derived from an EMBL/GenBank/DDBJ whole genome shotgun (WGS) entry which is preliminary data.</text>
</comment>
<dbReference type="AlphaFoldDB" id="A0A9D4VCJ9"/>
<proteinExistence type="inferred from homology"/>
<reference evidence="5" key="1">
    <citation type="submission" date="2021-01" db="EMBL/GenBank/DDBJ databases">
        <title>Adiantum capillus-veneris genome.</title>
        <authorList>
            <person name="Fang Y."/>
            <person name="Liao Q."/>
        </authorList>
    </citation>
    <scope>NUCLEOTIDE SEQUENCE</scope>
    <source>
        <strain evidence="5">H3</strain>
        <tissue evidence="5">Leaf</tissue>
    </source>
</reference>
<dbReference type="GO" id="GO:0003676">
    <property type="term" value="F:nucleic acid binding"/>
    <property type="evidence" value="ECO:0007669"/>
    <property type="project" value="UniProtKB-UniRule"/>
</dbReference>
<feature type="compositionally biased region" description="Polar residues" evidence="3">
    <location>
        <begin position="406"/>
        <end position="416"/>
    </location>
</feature>
<evidence type="ECO:0000256" key="1">
    <source>
        <dbReference type="ARBA" id="ARBA00010954"/>
    </source>
</evidence>
<sequence length="1192" mass="132365">MAASPSMDVPGSGPGDEMMRSPGIAFEVEISDMAMSPPSSVPKRVRRRLLETSEARSKSPSSLEEIEAKLREADSRRQQFHEWLANKARPKVKSPPRSVQPEDLAERLQTKLVAAEQKRLELLSQEQTRLARLEELRAAARTEVQLRAEREREELESKVESRVQQAETNRLALLEAEKQRRALVHERVAQSVLLRTTQEGKDRERVEALRALICQKIAAADEKRENLLKAERTRAQAVVLQARKVAKAVRRKRELESRNKKELLEARLQRAKRLRAEFLGQRGGCQGACHNNGHKMKKHGDRLSRKLTKCWRQFRRSRRTTLMLAQDFAACHVSHQSVVSLPFEELAARITSPTTLRSVKALLARIESRFMLSSTSGSNVANINHLLKRLSPPSRKAGSRMGQRMSRGSNLTSTSGMDKETVKSQSTTGARKGAASQKSEEKEMERYPARVFLCAYMIIGHPEAVFSSRGEREVVLSEAASKLVPEFEKLINLILDGPPSTSVTGPSSPTSANEKKSSWDAEGSGLKRFSAQLADFDASWCSYLYEFVAWKVQDAHLLEEDLIRVACQLELSMRQKCNGSGMSHDSQAIQKQVLEDQQLLRERIRHLTGTEGVSRLETALTDARKQCLEAQEKGSPLPSPFASPQKSKASGLLPLVSSDQFTLEPKELFPREPVSISDERALDNERIVNEMLLEPNWNIVTAVHGANKSEGKLGEIQAQIKKTMEDAFWNGVLEGLGRDPPDYKRIVGLMEELKMELSGLVPDNWKQELNECLDVEIFTQVLESGSFDYDYFRKLLDYALGMVLKLGAPARDEDTKTSHDALMQELSQISSDLGEKSRNSFTRALVEGLRFVLQQVQVLKADISAARIQALTPILQGSAGVDYLQKAFSKRYILPSADSGGGSCSGKLPKTAQWLAEAEQILEQSKEDVEATRDTFWATLAENRTSNGLPPTSSMRTGSRSTICKQPSAEPVEVAARLEERRPLQWQSPETRVKLGILKMISGAQAVTEENVPETLSLNLHRLRRAQNEYQRLIILTTSLLLLRQNVAGKPVAGSSLDDILKIGKERLEVILEDPMVSMSKIGDLLAEVSLGNESAMANDGQLMTRVLTRSLSPDDAVFKRVSSVIQMGLKAIMLLGTGLEGAALVTAALQRVGATCLQDSLVNLGSSLERLASVSCLVHGPWYASLLVSSN</sequence>
<feature type="compositionally biased region" description="Basic and acidic residues" evidence="3">
    <location>
        <begin position="48"/>
        <end position="57"/>
    </location>
</feature>
<comment type="similarity">
    <text evidence="1">Belongs to the TCP11 family.</text>
</comment>
<evidence type="ECO:0000313" key="5">
    <source>
        <dbReference type="EMBL" id="KAI5083758.1"/>
    </source>
</evidence>
<dbReference type="PANTHER" id="PTHR12832:SF11">
    <property type="entry name" value="LD23868P"/>
    <property type="match status" value="1"/>
</dbReference>
<evidence type="ECO:0000256" key="2">
    <source>
        <dbReference type="SAM" id="Coils"/>
    </source>
</evidence>
<keyword evidence="2" id="KW-0175">Coiled coil</keyword>
<dbReference type="InterPro" id="IPR001374">
    <property type="entry name" value="R3H_dom"/>
</dbReference>
<dbReference type="Pfam" id="PF05794">
    <property type="entry name" value="Tcp11"/>
    <property type="match status" value="1"/>
</dbReference>
<keyword evidence="6" id="KW-1185">Reference proteome</keyword>
<dbReference type="PANTHER" id="PTHR12832">
    <property type="entry name" value="TESTIS-SPECIFIC PROTEIN PBS13 T-COMPLEX 11"/>
    <property type="match status" value="1"/>
</dbReference>
<feature type="region of interest" description="Disordered" evidence="3">
    <location>
        <begin position="1"/>
        <end position="64"/>
    </location>
</feature>
<feature type="coiled-coil region" evidence="2">
    <location>
        <begin position="105"/>
        <end position="165"/>
    </location>
</feature>
<feature type="compositionally biased region" description="Low complexity" evidence="3">
    <location>
        <begin position="498"/>
        <end position="511"/>
    </location>
</feature>
<dbReference type="Proteomes" id="UP000886520">
    <property type="component" value="Chromosome 3"/>
</dbReference>
<feature type="coiled-coil region" evidence="2">
    <location>
        <begin position="245"/>
        <end position="281"/>
    </location>
</feature>
<dbReference type="PROSITE" id="PS51061">
    <property type="entry name" value="R3H"/>
    <property type="match status" value="1"/>
</dbReference>
<evidence type="ECO:0000256" key="3">
    <source>
        <dbReference type="SAM" id="MobiDB-lite"/>
    </source>
</evidence>
<protein>
    <recommendedName>
        <fullName evidence="4">R3H domain-containing protein</fullName>
    </recommendedName>
</protein>
<feature type="compositionally biased region" description="Polar residues" evidence="3">
    <location>
        <begin position="943"/>
        <end position="965"/>
    </location>
</feature>
<evidence type="ECO:0000313" key="6">
    <source>
        <dbReference type="Proteomes" id="UP000886520"/>
    </source>
</evidence>
<feature type="region of interest" description="Disordered" evidence="3">
    <location>
        <begin position="943"/>
        <end position="966"/>
    </location>
</feature>
<dbReference type="GO" id="GO:0007165">
    <property type="term" value="P:signal transduction"/>
    <property type="evidence" value="ECO:0007669"/>
    <property type="project" value="TreeGrafter"/>
</dbReference>
<accession>A0A9D4VCJ9</accession>
<evidence type="ECO:0000259" key="4">
    <source>
        <dbReference type="PROSITE" id="PS51061"/>
    </source>
</evidence>
<gene>
    <name evidence="5" type="ORF">GOP47_0003501</name>
</gene>
<feature type="region of interest" description="Disordered" evidence="3">
    <location>
        <begin position="498"/>
        <end position="519"/>
    </location>
</feature>
<feature type="domain" description="R3H" evidence="4">
    <location>
        <begin position="149"/>
        <end position="213"/>
    </location>
</feature>
<dbReference type="OrthoDB" id="276323at2759"/>
<organism evidence="5 6">
    <name type="scientific">Adiantum capillus-veneris</name>
    <name type="common">Maidenhair fern</name>
    <dbReference type="NCBI Taxonomy" id="13818"/>
    <lineage>
        <taxon>Eukaryota</taxon>
        <taxon>Viridiplantae</taxon>
        <taxon>Streptophyta</taxon>
        <taxon>Embryophyta</taxon>
        <taxon>Tracheophyta</taxon>
        <taxon>Polypodiopsida</taxon>
        <taxon>Polypodiidae</taxon>
        <taxon>Polypodiales</taxon>
        <taxon>Pteridineae</taxon>
        <taxon>Pteridaceae</taxon>
        <taxon>Vittarioideae</taxon>
        <taxon>Adiantum</taxon>
    </lineage>
</organism>